<protein>
    <submittedName>
        <fullName evidence="1">Uncharacterized protein</fullName>
    </submittedName>
</protein>
<name>A0AAU7JIY2_9HYPH</name>
<gene>
    <name evidence="1" type="ORF">ABEG18_06315</name>
</gene>
<dbReference type="EMBL" id="CP157484">
    <property type="protein sequence ID" value="XBO40382.1"/>
    <property type="molecule type" value="Genomic_DNA"/>
</dbReference>
<accession>A0AAU7JIY2</accession>
<organism evidence="1">
    <name type="scientific">Alsobacter sp. KACC 23698</name>
    <dbReference type="NCBI Taxonomy" id="3149229"/>
    <lineage>
        <taxon>Bacteria</taxon>
        <taxon>Pseudomonadati</taxon>
        <taxon>Pseudomonadota</taxon>
        <taxon>Alphaproteobacteria</taxon>
        <taxon>Hyphomicrobiales</taxon>
        <taxon>Alsobacteraceae</taxon>
        <taxon>Alsobacter</taxon>
    </lineage>
</organism>
<reference evidence="1" key="1">
    <citation type="submission" date="2024-05" db="EMBL/GenBank/DDBJ databases">
        <authorList>
            <person name="Kim S."/>
            <person name="Heo J."/>
            <person name="Choi H."/>
            <person name="Choi Y."/>
            <person name="Kwon S.-W."/>
            <person name="Kim Y."/>
        </authorList>
    </citation>
    <scope>NUCLEOTIDE SEQUENCE</scope>
    <source>
        <strain evidence="1">KACC 23698</strain>
    </source>
</reference>
<proteinExistence type="predicted"/>
<dbReference type="AlphaFoldDB" id="A0AAU7JIY2"/>
<sequence>MPFHSQPPVIFHDGKALFDALDCPRMLQVAMTGLDPQTRLTPELIAAVRQTLEAQYDALTTIFGAHWFRRWTINSAESLQRLNRHVDQGLAVRVENTPYSVAFHVALRWENKPNPPGHIPSRATVEEGIGDALAAHVYVLVRLWTGYHSVRFRNRKQAEEQALQELVEVISPLLPISSVNQKANHDDRATANAMRLAERLKDQGAKVAGSQHGKARELTYELYEQGRGLAGRDDEHPPALISTAMKRLKLLVEWRLRARARHLAERQDRSEQRADHTLRNFIAPQIVGSRWQNPSWTEIAWAARAYEFDATELFGSLEWLRPMAYAYRAIGAYERRKVKPEPSSDADDLALHGLRAMRDVWPHRSHPELDLLKSELPVEVVGQLAPD</sequence>
<evidence type="ECO:0000313" key="1">
    <source>
        <dbReference type="EMBL" id="XBO40382.1"/>
    </source>
</evidence>
<dbReference type="RefSeq" id="WP_406857240.1">
    <property type="nucleotide sequence ID" value="NZ_CP157484.1"/>
</dbReference>